<accession>A0A1S9P779</accession>
<evidence type="ECO:0000313" key="2">
    <source>
        <dbReference type="Proteomes" id="UP000189739"/>
    </source>
</evidence>
<keyword evidence="2" id="KW-1185">Reference proteome</keyword>
<sequence length="106" mass="11735">MNFNQINNQVVRYAVEALHGGNRGQFEALLAPDAQLVHNRHPDDINQWATLFFFEGNTKFTAINRVTEDGQTVWAEIESPVAGKIAVKLIFTVAEGKITALDAGRP</sequence>
<dbReference type="AlphaFoldDB" id="A0A1S9P779"/>
<dbReference type="Proteomes" id="UP000189739">
    <property type="component" value="Unassembled WGS sequence"/>
</dbReference>
<proteinExistence type="predicted"/>
<comment type="caution">
    <text evidence="1">The sequence shown here is derived from an EMBL/GenBank/DDBJ whole genome shotgun (WGS) entry which is preliminary data.</text>
</comment>
<dbReference type="InterPro" id="IPR032710">
    <property type="entry name" value="NTF2-like_dom_sf"/>
</dbReference>
<name>A0A1S9P779_9SPHI</name>
<dbReference type="Gene3D" id="3.10.450.50">
    <property type="match status" value="1"/>
</dbReference>
<organism evidence="1 2">
    <name type="scientific">Mucilaginibacter pedocola</name>
    <dbReference type="NCBI Taxonomy" id="1792845"/>
    <lineage>
        <taxon>Bacteria</taxon>
        <taxon>Pseudomonadati</taxon>
        <taxon>Bacteroidota</taxon>
        <taxon>Sphingobacteriia</taxon>
        <taxon>Sphingobacteriales</taxon>
        <taxon>Sphingobacteriaceae</taxon>
        <taxon>Mucilaginibacter</taxon>
    </lineage>
</organism>
<protein>
    <recommendedName>
        <fullName evidence="3">SnoaL-like domain-containing protein</fullName>
    </recommendedName>
</protein>
<dbReference type="EMBL" id="MBTF01000038">
    <property type="protein sequence ID" value="OOQ56804.1"/>
    <property type="molecule type" value="Genomic_DNA"/>
</dbReference>
<dbReference type="RefSeq" id="WP_078351218.1">
    <property type="nucleotide sequence ID" value="NZ_MBTF01000038.1"/>
</dbReference>
<reference evidence="1 2" key="1">
    <citation type="submission" date="2016-07" db="EMBL/GenBank/DDBJ databases">
        <title>Genomic analysis of zinc-resistant bacterium Mucilaginibacter pedocola TBZ30.</title>
        <authorList>
            <person name="Huang J."/>
            <person name="Tang J."/>
        </authorList>
    </citation>
    <scope>NUCLEOTIDE SEQUENCE [LARGE SCALE GENOMIC DNA]</scope>
    <source>
        <strain evidence="1 2">TBZ30</strain>
    </source>
</reference>
<gene>
    <name evidence="1" type="ORF">BC343_17625</name>
</gene>
<dbReference type="SUPFAM" id="SSF54427">
    <property type="entry name" value="NTF2-like"/>
    <property type="match status" value="1"/>
</dbReference>
<dbReference type="OrthoDB" id="4762924at2"/>
<dbReference type="STRING" id="1792845.BC343_17625"/>
<evidence type="ECO:0008006" key="3">
    <source>
        <dbReference type="Google" id="ProtNLM"/>
    </source>
</evidence>
<evidence type="ECO:0000313" key="1">
    <source>
        <dbReference type="EMBL" id="OOQ56804.1"/>
    </source>
</evidence>